<feature type="region of interest" description="Disordered" evidence="1">
    <location>
        <begin position="1"/>
        <end position="56"/>
    </location>
</feature>
<sequence length="165" mass="18405">AAPRPPGGWSARSKAGRPRAPVLRPRVSVRATRRSEGRDYSGEEPSALPTPGIPARPPSPNVLLVGVWHHYRVHWTLKMLETIDKNRALQAAERLQSKLKERGDVANEDKLSLLKSVLQSPLFSQILNLQTSLQQLKDQVGWHHPQRPSRCSKDLVRKGSCFSTG</sequence>
<reference evidence="3" key="7">
    <citation type="journal article" date="2005" name="Science">
        <title>The Transcriptional Landscape of the Mammalian Genome.</title>
        <authorList>
            <consortium name="The FANTOM Consortium"/>
            <consortium name="Riken Genome Exploration Research Group and Genome Science Group (Genome Network Project Core Group)"/>
        </authorList>
    </citation>
    <scope>NUCLEOTIDE SEQUENCE</scope>
    <source>
        <strain evidence="3">C57BL/6J</strain>
        <tissue evidence="3">Whole body</tissue>
    </source>
</reference>
<dbReference type="InterPro" id="IPR036892">
    <property type="entry name" value="L27_dom_sf"/>
</dbReference>
<reference evidence="3" key="3">
    <citation type="journal article" date="2000" name="Genome Res.">
        <title>RIKEN integrated sequence analysis (RISA) system--384-format sequencing pipeline with 384 multicapillary sequencer.</title>
        <authorList>
            <person name="Shibata K."/>
            <person name="Itoh M."/>
            <person name="Aizawa K."/>
            <person name="Nagaoka S."/>
            <person name="Sasaki N."/>
            <person name="Carninci P."/>
            <person name="Konno H."/>
            <person name="Akiyama J."/>
            <person name="Nishi K."/>
            <person name="Kitsunai T."/>
            <person name="Tashiro H."/>
            <person name="Itoh M."/>
            <person name="Sumi N."/>
            <person name="Ishii Y."/>
            <person name="Nakamura S."/>
            <person name="Hazama M."/>
            <person name="Nishine T."/>
            <person name="Harada A."/>
            <person name="Yamamoto R."/>
            <person name="Matsumoto H."/>
            <person name="Sakaguchi S."/>
            <person name="Ikegami T."/>
            <person name="Kashiwagi K."/>
            <person name="Fujiwake S."/>
            <person name="Inoue K."/>
            <person name="Togawa Y."/>
            <person name="Izawa M."/>
            <person name="Ohara E."/>
            <person name="Watahiki M."/>
            <person name="Yoneda Y."/>
            <person name="Ishikawa T."/>
            <person name="Ozawa K."/>
            <person name="Tanaka T."/>
            <person name="Matsuura S."/>
            <person name="Kawai J."/>
            <person name="Okazaki Y."/>
            <person name="Muramatsu M."/>
            <person name="Inoue Y."/>
            <person name="Kira A."/>
            <person name="Hayashizaki Y."/>
        </authorList>
    </citation>
    <scope>NUCLEOTIDE SEQUENCE</scope>
    <source>
        <strain evidence="3">C57BL/6J</strain>
        <tissue evidence="3">Whole body</tissue>
    </source>
</reference>
<reference evidence="3" key="6">
    <citation type="submission" date="2004-04" db="EMBL/GenBank/DDBJ databases">
        <authorList>
            <person name="Arakawa T."/>
            <person name="Carninci P."/>
            <person name="Fukuda S."/>
            <person name="Hashizume W."/>
            <person name="Hayashida K."/>
            <person name="Hori F."/>
            <person name="Iida J."/>
            <person name="Imamura K."/>
            <person name="Imotani K."/>
            <person name="Itoh M."/>
            <person name="Kanagawa S."/>
            <person name="Kawai J."/>
            <person name="Kojima M."/>
            <person name="Konno H."/>
            <person name="Murata M."/>
            <person name="Nakamura M."/>
            <person name="Ninomiya N."/>
            <person name="Nishiyori H."/>
            <person name="Nomura K."/>
            <person name="Ohno M."/>
            <person name="Sakazume N."/>
            <person name="Sano H."/>
            <person name="Sasaki D."/>
            <person name="Shibata K."/>
            <person name="Shiraki T."/>
            <person name="Tagami M."/>
            <person name="Tagami Y."/>
            <person name="Waki K."/>
            <person name="Watahiki A."/>
            <person name="Muramatsu M."/>
            <person name="Hayashizaki Y."/>
        </authorList>
    </citation>
    <scope>NUCLEOTIDE SEQUENCE</scope>
    <source>
        <strain evidence="3">C57BL/6J</strain>
        <tissue evidence="3">Whole body</tissue>
    </source>
</reference>
<evidence type="ECO:0000259" key="2">
    <source>
        <dbReference type="PROSITE" id="PS51022"/>
    </source>
</evidence>
<dbReference type="AlphaFoldDB" id="Q3TUR5"/>
<evidence type="ECO:0000313" key="4">
    <source>
        <dbReference type="MGI" id="MGI:1343489"/>
    </source>
</evidence>
<accession>Q3TUR5</accession>
<dbReference type="BioGRID-ORCS" id="17475">
    <property type="hits" value="1 hit in 62 CRISPR screens"/>
</dbReference>
<organism evidence="3">
    <name type="scientific">Mus musculus</name>
    <name type="common">Mouse</name>
    <dbReference type="NCBI Taxonomy" id="10090"/>
    <lineage>
        <taxon>Eukaryota</taxon>
        <taxon>Metazoa</taxon>
        <taxon>Chordata</taxon>
        <taxon>Craniata</taxon>
        <taxon>Vertebrata</taxon>
        <taxon>Euteleostomi</taxon>
        <taxon>Mammalia</taxon>
        <taxon>Eutheria</taxon>
        <taxon>Euarchontoglires</taxon>
        <taxon>Glires</taxon>
        <taxon>Rodentia</taxon>
        <taxon>Myomorpha</taxon>
        <taxon>Muroidea</taxon>
        <taxon>Muridae</taxon>
        <taxon>Murinae</taxon>
        <taxon>Mus</taxon>
        <taxon>Mus</taxon>
    </lineage>
</organism>
<dbReference type="RefSeq" id="NP_001292215.1">
    <property type="nucleotide sequence ID" value="NM_001305286.1"/>
</dbReference>
<reference evidence="3" key="4">
    <citation type="journal article" date="2001" name="Nature">
        <title>Functional annotation of a full-length mouse cDNA collection.</title>
        <authorList>
            <consortium name="The RIKEN Genome Exploration Research Group Phase II Team and the FANTOM Consortium"/>
        </authorList>
    </citation>
    <scope>NUCLEOTIDE SEQUENCE</scope>
    <source>
        <strain evidence="3">C57BL/6J</strain>
        <tissue evidence="3">Whole body</tissue>
    </source>
</reference>
<feature type="non-terminal residue" evidence="3">
    <location>
        <position position="1"/>
    </location>
</feature>
<dbReference type="KEGG" id="mmu:17475"/>
<evidence type="ECO:0000256" key="1">
    <source>
        <dbReference type="SAM" id="MobiDB-lite"/>
    </source>
</evidence>
<dbReference type="PROSITE" id="PS51022">
    <property type="entry name" value="L27"/>
    <property type="match status" value="1"/>
</dbReference>
<dbReference type="DNASU" id="17475"/>
<dbReference type="RefSeq" id="NP_001292213.1">
    <property type="nucleotide sequence ID" value="NM_001305284.1"/>
</dbReference>
<dbReference type="CTD" id="8777"/>
<dbReference type="RefSeq" id="NP_034950.2">
    <property type="nucleotide sequence ID" value="NM_010820.3"/>
</dbReference>
<proteinExistence type="evidence at transcript level"/>
<dbReference type="EMBL" id="AK160603">
    <property type="protein sequence ID" value="BAE35906.1"/>
    <property type="molecule type" value="mRNA"/>
</dbReference>
<dbReference type="InterPro" id="IPR004172">
    <property type="entry name" value="L27_dom"/>
</dbReference>
<dbReference type="InterPro" id="IPR015132">
    <property type="entry name" value="L27_2"/>
</dbReference>
<dbReference type="AGR" id="MGI:1343489"/>
<dbReference type="Gene3D" id="1.10.287.650">
    <property type="entry name" value="L27 domain"/>
    <property type="match status" value="1"/>
</dbReference>
<evidence type="ECO:0000313" key="3">
    <source>
        <dbReference type="EMBL" id="BAE35906.1"/>
    </source>
</evidence>
<reference evidence="3" key="2">
    <citation type="journal article" date="2000" name="Genome Res.">
        <title>Normalization and subtraction of cap-trapper-selected cDNAs to prepare full-length cDNA libraries for rapid discovery of new genes.</title>
        <authorList>
            <person name="Carninci P."/>
            <person name="Shibata Y."/>
            <person name="Hayatsu N."/>
            <person name="Sugahara Y."/>
            <person name="Shibata K."/>
            <person name="Itoh M."/>
            <person name="Konno H."/>
            <person name="Okazaki Y."/>
            <person name="Muramatsu M."/>
            <person name="Hayashizaki Y."/>
        </authorList>
    </citation>
    <scope>NUCLEOTIDE SEQUENCE</scope>
    <source>
        <strain evidence="3">C57BL/6J</strain>
        <tissue evidence="3">Whole body</tissue>
    </source>
</reference>
<gene>
    <name evidence="4" type="primary">Mpdz</name>
</gene>
<protein>
    <recommendedName>
        <fullName evidence="2">L27 domain-containing protein</fullName>
    </recommendedName>
</protein>
<reference evidence="3" key="1">
    <citation type="journal article" date="1999" name="Methods Enzymol.">
        <title>High-efficiency full-length cDNA cloning.</title>
        <authorList>
            <person name="Carninci P."/>
            <person name="Hayashizaki Y."/>
        </authorList>
    </citation>
    <scope>NUCLEOTIDE SEQUENCE</scope>
    <source>
        <strain evidence="3">C57BL/6J</strain>
        <tissue evidence="3">Whole body</tissue>
    </source>
</reference>
<feature type="domain" description="L27" evidence="2">
    <location>
        <begin position="81"/>
        <end position="141"/>
    </location>
</feature>
<dbReference type="OrthoDB" id="6022711at2759"/>
<name>Q3TUR5_MOUSE</name>
<reference evidence="3" key="8">
    <citation type="journal article" date="2005" name="Science">
        <title>Antisense Transcription in the Mammalian Transcriptome.</title>
        <authorList>
            <consortium name="RIKEN Genome Exploration Research Group and Genome Science Group (Genome Network Project Core Group) and the FANTOM Consortium"/>
        </authorList>
    </citation>
    <scope>NUCLEOTIDE SEQUENCE</scope>
    <source>
        <strain evidence="3">C57BL/6J</strain>
        <tissue evidence="3">Whole body</tissue>
    </source>
</reference>
<dbReference type="GeneID" id="17475"/>
<dbReference type="Pfam" id="PF09045">
    <property type="entry name" value="L27_2"/>
    <property type="match status" value="1"/>
</dbReference>
<reference evidence="3" key="5">
    <citation type="journal article" date="2002" name="Nature">
        <title>Analysis of the mouse transcriptome based on functional annotation of 60,770 full-length cDNAs.</title>
        <authorList>
            <consortium name="The FANTOM Consortium and the RIKEN Genome Exploration Research Group Phase I and II Team"/>
        </authorList>
    </citation>
    <scope>NUCLEOTIDE SEQUENCE</scope>
    <source>
        <strain evidence="3">C57BL/6J</strain>
        <tissue evidence="3">Whole body</tissue>
    </source>
</reference>
<dbReference type="SUPFAM" id="SSF101288">
    <property type="entry name" value="L27 domain"/>
    <property type="match status" value="1"/>
</dbReference>
<dbReference type="MGI" id="MGI:1343489">
    <property type="gene designation" value="Mpdz"/>
</dbReference>